<accession>A0ABN7IXD6</accession>
<evidence type="ECO:0000313" key="2">
    <source>
        <dbReference type="Proteomes" id="UP000836402"/>
    </source>
</evidence>
<gene>
    <name evidence="1" type="ORF">JKIAZH3_G5066</name>
</gene>
<comment type="caution">
    <text evidence="1">The sequence shown here is derived from an EMBL/GenBank/DDBJ whole genome shotgun (WGS) entry which is preliminary data.</text>
</comment>
<sequence length="57" mass="6290">TLLASLRNCAISYPNFKFSFTIWAIGMAARRFGDWQISKAVYGKATNGLVKTNGVHP</sequence>
<evidence type="ECO:0000313" key="1">
    <source>
        <dbReference type="EMBL" id="CAD6935955.1"/>
    </source>
</evidence>
<reference evidence="1" key="1">
    <citation type="submission" date="2020-10" db="EMBL/GenBank/DDBJ databases">
        <authorList>
            <person name="Sedaghatjoo S."/>
        </authorList>
    </citation>
    <scope>NUCLEOTIDE SEQUENCE</scope>
    <source>
        <strain evidence="1">AZH3</strain>
    </source>
</reference>
<name>A0ABN7IXD6_9BASI</name>
<dbReference type="EMBL" id="CAJHJG010003824">
    <property type="protein sequence ID" value="CAD6935955.1"/>
    <property type="molecule type" value="Genomic_DNA"/>
</dbReference>
<proteinExistence type="predicted"/>
<keyword evidence="2" id="KW-1185">Reference proteome</keyword>
<protein>
    <submittedName>
        <fullName evidence="1">Uncharacterized protein</fullName>
    </submittedName>
</protein>
<dbReference type="Proteomes" id="UP000836402">
    <property type="component" value="Unassembled WGS sequence"/>
</dbReference>
<feature type="non-terminal residue" evidence="1">
    <location>
        <position position="1"/>
    </location>
</feature>
<organism evidence="1 2">
    <name type="scientific">Tilletia caries</name>
    <name type="common">wheat bunt fungus</name>
    <dbReference type="NCBI Taxonomy" id="13290"/>
    <lineage>
        <taxon>Eukaryota</taxon>
        <taxon>Fungi</taxon>
        <taxon>Dikarya</taxon>
        <taxon>Basidiomycota</taxon>
        <taxon>Ustilaginomycotina</taxon>
        <taxon>Exobasidiomycetes</taxon>
        <taxon>Tilletiales</taxon>
        <taxon>Tilletiaceae</taxon>
        <taxon>Tilletia</taxon>
    </lineage>
</organism>